<dbReference type="GO" id="GO:0046872">
    <property type="term" value="F:metal ion binding"/>
    <property type="evidence" value="ECO:0007669"/>
    <property type="project" value="UniProtKB-KW"/>
</dbReference>
<dbReference type="SUPFAM" id="SSF51197">
    <property type="entry name" value="Clavaminate synthase-like"/>
    <property type="match status" value="1"/>
</dbReference>
<organism evidence="14 15">
    <name type="scientific">Rhodovarius crocodyli</name>
    <dbReference type="NCBI Taxonomy" id="1979269"/>
    <lineage>
        <taxon>Bacteria</taxon>
        <taxon>Pseudomonadati</taxon>
        <taxon>Pseudomonadota</taxon>
        <taxon>Alphaproteobacteria</taxon>
        <taxon>Acetobacterales</taxon>
        <taxon>Roseomonadaceae</taxon>
        <taxon>Rhodovarius</taxon>
    </lineage>
</organism>
<dbReference type="Proteomes" id="UP000282957">
    <property type="component" value="Unassembled WGS sequence"/>
</dbReference>
<dbReference type="OrthoDB" id="9764016at2"/>
<reference evidence="14 15" key="1">
    <citation type="submission" date="2019-01" db="EMBL/GenBank/DDBJ databases">
        <authorList>
            <person name="Chen W.-M."/>
        </authorList>
    </citation>
    <scope>NUCLEOTIDE SEQUENCE [LARGE SCALE GENOMIC DNA]</scope>
    <source>
        <strain evidence="14 15">CCP-6</strain>
    </source>
</reference>
<keyword evidence="3" id="KW-0479">Metal-binding</keyword>
<evidence type="ECO:0000256" key="1">
    <source>
        <dbReference type="ARBA" id="ARBA00001954"/>
    </source>
</evidence>
<dbReference type="PANTHER" id="PTHR13096:SF7">
    <property type="entry name" value="RIBOSOMAL OXYGENASE 2"/>
    <property type="match status" value="1"/>
</dbReference>
<keyword evidence="15" id="KW-1185">Reference proteome</keyword>
<comment type="similarity">
    <text evidence="5">Belongs to the ROX family. MINA53 subfamily.</text>
</comment>
<evidence type="ECO:0000313" key="14">
    <source>
        <dbReference type="EMBL" id="RVT99475.1"/>
    </source>
</evidence>
<evidence type="ECO:0000256" key="9">
    <source>
        <dbReference type="ARBA" id="ARBA00034372"/>
    </source>
</evidence>
<dbReference type="Gene3D" id="2.60.120.650">
    <property type="entry name" value="Cupin"/>
    <property type="match status" value="1"/>
</dbReference>
<dbReference type="GO" id="GO:0042254">
    <property type="term" value="P:ribosome biogenesis"/>
    <property type="evidence" value="ECO:0007669"/>
    <property type="project" value="UniProtKB-KW"/>
</dbReference>
<name>A0A437MPB0_9PROT</name>
<dbReference type="PROSITE" id="PS51184">
    <property type="entry name" value="JMJC"/>
    <property type="match status" value="1"/>
</dbReference>
<proteinExistence type="inferred from homology"/>
<feature type="domain" description="JmjC" evidence="13">
    <location>
        <begin position="90"/>
        <end position="255"/>
    </location>
</feature>
<dbReference type="GO" id="GO:0032453">
    <property type="term" value="F:histone H3K4 demethylase activity"/>
    <property type="evidence" value="ECO:0007669"/>
    <property type="project" value="TreeGrafter"/>
</dbReference>
<dbReference type="GO" id="GO:0051864">
    <property type="term" value="F:histone H3K36 demethylase activity"/>
    <property type="evidence" value="ECO:0007669"/>
    <property type="project" value="TreeGrafter"/>
</dbReference>
<dbReference type="Pfam" id="PF08007">
    <property type="entry name" value="JmjC_2"/>
    <property type="match status" value="1"/>
</dbReference>
<comment type="cofactor">
    <cofactor evidence="1">
        <name>Fe(2+)</name>
        <dbReference type="ChEBI" id="CHEBI:29033"/>
    </cofactor>
</comment>
<dbReference type="RefSeq" id="WP_127786369.1">
    <property type="nucleotide sequence ID" value="NZ_SACL01000001.1"/>
</dbReference>
<dbReference type="InterPro" id="IPR039994">
    <property type="entry name" value="NO66-like"/>
</dbReference>
<evidence type="ECO:0000256" key="5">
    <source>
        <dbReference type="ARBA" id="ARBA00034314"/>
    </source>
</evidence>
<keyword evidence="4" id="KW-0408">Iron</keyword>
<comment type="catalytic activity">
    <reaction evidence="12">
        <text>L-histidyl-[protein] + 2-oxoglutarate + O2 = (3S)-3-hydroxy-L-histidyl-[protein] + succinate + CO2</text>
        <dbReference type="Rhea" id="RHEA:54256"/>
        <dbReference type="Rhea" id="RHEA-COMP:9745"/>
        <dbReference type="Rhea" id="RHEA-COMP:13840"/>
        <dbReference type="ChEBI" id="CHEBI:15379"/>
        <dbReference type="ChEBI" id="CHEBI:16526"/>
        <dbReference type="ChEBI" id="CHEBI:16810"/>
        <dbReference type="ChEBI" id="CHEBI:29979"/>
        <dbReference type="ChEBI" id="CHEBI:30031"/>
        <dbReference type="ChEBI" id="CHEBI:138021"/>
        <dbReference type="EC" id="1.14.11.79"/>
    </reaction>
</comment>
<dbReference type="PANTHER" id="PTHR13096">
    <property type="entry name" value="MINA53 MYC INDUCED NUCLEAR ANTIGEN"/>
    <property type="match status" value="1"/>
</dbReference>
<evidence type="ECO:0000256" key="12">
    <source>
        <dbReference type="ARBA" id="ARBA00049465"/>
    </source>
</evidence>
<evidence type="ECO:0000256" key="7">
    <source>
        <dbReference type="ARBA" id="ARBA00034359"/>
    </source>
</evidence>
<protein>
    <recommendedName>
        <fullName evidence="6">Ribosomal oxygenase 2</fullName>
    </recommendedName>
    <alternativeName>
        <fullName evidence="7">Bifunctional lysine-specific demethylase and histidyl-hydroxylase MINA</fullName>
    </alternativeName>
    <alternativeName>
        <fullName evidence="8">Histone lysine demethylase MINA</fullName>
    </alternativeName>
    <alternativeName>
        <fullName evidence="9">MYC-induced nuclear antigen</fullName>
    </alternativeName>
</protein>
<evidence type="ECO:0000259" key="13">
    <source>
        <dbReference type="PROSITE" id="PS51184"/>
    </source>
</evidence>
<evidence type="ECO:0000256" key="2">
    <source>
        <dbReference type="ARBA" id="ARBA00022517"/>
    </source>
</evidence>
<comment type="catalytic activity">
    <reaction evidence="11">
        <text>L-histidyl-[ribosomal protein uL15] + 2-oxoglutarate + O2 = (3S)-3-hydroxy-L-histidyl-[ribosomal protein uL15] + succinate + CO2</text>
        <dbReference type="Rhea" id="RHEA:54024"/>
        <dbReference type="Rhea" id="RHEA-COMP:13760"/>
        <dbReference type="Rhea" id="RHEA-COMP:13761"/>
        <dbReference type="ChEBI" id="CHEBI:15379"/>
        <dbReference type="ChEBI" id="CHEBI:16526"/>
        <dbReference type="ChEBI" id="CHEBI:16810"/>
        <dbReference type="ChEBI" id="CHEBI:29979"/>
        <dbReference type="ChEBI" id="CHEBI:30031"/>
        <dbReference type="ChEBI" id="CHEBI:138021"/>
    </reaction>
</comment>
<dbReference type="GO" id="GO:0036139">
    <property type="term" value="F:peptidyl-histidine dioxygenase activity"/>
    <property type="evidence" value="ECO:0007669"/>
    <property type="project" value="UniProtKB-EC"/>
</dbReference>
<evidence type="ECO:0000256" key="3">
    <source>
        <dbReference type="ARBA" id="ARBA00022723"/>
    </source>
</evidence>
<evidence type="ECO:0000256" key="6">
    <source>
        <dbReference type="ARBA" id="ARBA00034334"/>
    </source>
</evidence>
<comment type="function">
    <text evidence="10">Oxygenase that can act as both a histone lysine demethylase and a ribosomal histidine hydroxylase. Is involved in the demethylation of trimethylated 'Lys-9' on histone H3 (H3K9me3), leading to an increase in ribosomal RNA expression. Also catalyzes the hydroxylation of 60S ribosomal protein L27a on 'His-39'. May play an important role in cell growth and survival. May be involved in ribosome biogenesis, most likely during the assembly process of pre-ribosomal particles.</text>
</comment>
<comment type="caution">
    <text evidence="14">The sequence shown here is derived from an EMBL/GenBank/DDBJ whole genome shotgun (WGS) entry which is preliminary data.</text>
</comment>
<evidence type="ECO:0000256" key="11">
    <source>
        <dbReference type="ARBA" id="ARBA00047687"/>
    </source>
</evidence>
<dbReference type="AlphaFoldDB" id="A0A437MPB0"/>
<evidence type="ECO:0000256" key="4">
    <source>
        <dbReference type="ARBA" id="ARBA00023004"/>
    </source>
</evidence>
<gene>
    <name evidence="14" type="ORF">EOD42_05140</name>
</gene>
<keyword evidence="2" id="KW-0690">Ribosome biogenesis</keyword>
<dbReference type="EMBL" id="SACL01000001">
    <property type="protein sequence ID" value="RVT99475.1"/>
    <property type="molecule type" value="Genomic_DNA"/>
</dbReference>
<dbReference type="InterPro" id="IPR003347">
    <property type="entry name" value="JmjC_dom"/>
</dbReference>
<sequence>MPHDAVTQQPDPSLTEEAVGLAFVGLAPEEILALREGTAWKHFPARGAQRFAHLLSLADIDAYLRTDGARSPRVAMADDSRQGSAAVPTEEYALPDGRVDLPRLYHRFDKGASLVLSQFQDTHPPLARFCRGLEKFFLHGMQTNIYLTPRGAQGFRTHYDTHDVLVMQVSGRKRWRVWDKPGLEYATRNTPWPGDVAPEGEPHVFVLEPGEALYIPRGIMHDAATEGDEPSLHITLGFVEVGWGDLLGRLIAAEEAENPALRHAVPTWRLGGPEGIALLLEQMAERLRGLAGQAQAERLSVMLLDGLNEDRQPLPARGLFPAPIDPARRLRMADGMHHHVAITPDGMAALHWTCGNIPLNEAELGWLEALTEGASADELGEGALEFMQALNRNGLLEAA</sequence>
<evidence type="ECO:0000313" key="15">
    <source>
        <dbReference type="Proteomes" id="UP000282957"/>
    </source>
</evidence>
<accession>A0A437MPB0</accession>
<evidence type="ECO:0000256" key="10">
    <source>
        <dbReference type="ARBA" id="ARBA00046256"/>
    </source>
</evidence>
<evidence type="ECO:0000256" key="8">
    <source>
        <dbReference type="ARBA" id="ARBA00034360"/>
    </source>
</evidence>